<keyword evidence="2" id="KW-1185">Reference proteome</keyword>
<evidence type="ECO:0000313" key="1">
    <source>
        <dbReference type="EMBL" id="CAI9260928.1"/>
    </source>
</evidence>
<gene>
    <name evidence="1" type="ORF">LSALG_LOCUS1744</name>
</gene>
<protein>
    <submittedName>
        <fullName evidence="1">Uncharacterized protein</fullName>
    </submittedName>
</protein>
<proteinExistence type="predicted"/>
<dbReference type="EMBL" id="OX465086">
    <property type="protein sequence ID" value="CAI9260928.1"/>
    <property type="molecule type" value="Genomic_DNA"/>
</dbReference>
<sequence>MPDILINPRPISMTTISQKPPINHVESSSNYTNRISKELKYTGSPGTSLDNFKLLEVKLDLILQSLPKFSPSELKLITFDELEATPQKVLSTSSFTEEAL</sequence>
<accession>A0AA35Y7P9</accession>
<evidence type="ECO:0000313" key="2">
    <source>
        <dbReference type="Proteomes" id="UP001177003"/>
    </source>
</evidence>
<dbReference type="AlphaFoldDB" id="A0AA35Y7P9"/>
<dbReference type="Proteomes" id="UP001177003">
    <property type="component" value="Chromosome 0"/>
</dbReference>
<reference evidence="1" key="1">
    <citation type="submission" date="2023-04" db="EMBL/GenBank/DDBJ databases">
        <authorList>
            <person name="Vijverberg K."/>
            <person name="Xiong W."/>
            <person name="Schranz E."/>
        </authorList>
    </citation>
    <scope>NUCLEOTIDE SEQUENCE</scope>
</reference>
<organism evidence="1 2">
    <name type="scientific">Lactuca saligna</name>
    <name type="common">Willowleaf lettuce</name>
    <dbReference type="NCBI Taxonomy" id="75948"/>
    <lineage>
        <taxon>Eukaryota</taxon>
        <taxon>Viridiplantae</taxon>
        <taxon>Streptophyta</taxon>
        <taxon>Embryophyta</taxon>
        <taxon>Tracheophyta</taxon>
        <taxon>Spermatophyta</taxon>
        <taxon>Magnoliopsida</taxon>
        <taxon>eudicotyledons</taxon>
        <taxon>Gunneridae</taxon>
        <taxon>Pentapetalae</taxon>
        <taxon>asterids</taxon>
        <taxon>campanulids</taxon>
        <taxon>Asterales</taxon>
        <taxon>Asteraceae</taxon>
        <taxon>Cichorioideae</taxon>
        <taxon>Cichorieae</taxon>
        <taxon>Lactucinae</taxon>
        <taxon>Lactuca</taxon>
    </lineage>
</organism>
<name>A0AA35Y7P9_LACSI</name>